<dbReference type="InterPro" id="IPR002036">
    <property type="entry name" value="YbeY"/>
</dbReference>
<comment type="function">
    <text evidence="7">Single strand-specific metallo-endoribonuclease involved in late-stage 70S ribosome quality control and in maturation of the 3' terminus of the 16S rRNA.</text>
</comment>
<dbReference type="PANTHER" id="PTHR46986:SF1">
    <property type="entry name" value="ENDORIBONUCLEASE YBEY, CHLOROPLASTIC"/>
    <property type="match status" value="1"/>
</dbReference>
<reference evidence="8 9" key="1">
    <citation type="submission" date="2024-08" db="EMBL/GenBank/DDBJ databases">
        <title>Sulfate-reducing bacteria isolated from formation water of the oil field in Kazakhstan and description of Pseudodesulfovibrio sp.</title>
        <authorList>
            <person name="Bidzhieva S.K."/>
            <person name="Tourova T.P."/>
            <person name="Grouzdev D.S."/>
            <person name="Beletsky A.V."/>
            <person name="Sokolova D.S."/>
            <person name="Samigullina S.R."/>
            <person name="Poltaraus A.B."/>
            <person name="Avtukh A.N."/>
            <person name="Tereshina V.M."/>
            <person name="Zhaparov N.S."/>
            <person name="Mardanov A.V."/>
            <person name="Nazina T.N."/>
        </authorList>
    </citation>
    <scope>NUCLEOTIDE SEQUENCE [LARGE SCALE GENOMIC DNA]</scope>
    <source>
        <strain evidence="8 9">9FUS</strain>
    </source>
</reference>
<dbReference type="HAMAP" id="MF_00009">
    <property type="entry name" value="Endoribonucl_YbeY"/>
    <property type="match status" value="1"/>
</dbReference>
<dbReference type="PANTHER" id="PTHR46986">
    <property type="entry name" value="ENDORIBONUCLEASE YBEY, CHLOROPLASTIC"/>
    <property type="match status" value="1"/>
</dbReference>
<evidence type="ECO:0000256" key="7">
    <source>
        <dbReference type="HAMAP-Rule" id="MF_00009"/>
    </source>
</evidence>
<dbReference type="Gene3D" id="3.40.390.30">
    <property type="entry name" value="Metalloproteases ('zincins'), catalytic domain"/>
    <property type="match status" value="1"/>
</dbReference>
<keyword evidence="6 7" id="KW-0862">Zinc</keyword>
<protein>
    <recommendedName>
        <fullName evidence="7">Endoribonuclease YbeY</fullName>
        <ecNumber evidence="7">3.1.-.-</ecNumber>
    </recommendedName>
</protein>
<evidence type="ECO:0000256" key="2">
    <source>
        <dbReference type="ARBA" id="ARBA00022722"/>
    </source>
</evidence>
<dbReference type="InterPro" id="IPR020549">
    <property type="entry name" value="YbeY_CS"/>
</dbReference>
<keyword evidence="4 7" id="KW-0255">Endonuclease</keyword>
<proteinExistence type="inferred from homology"/>
<keyword evidence="7" id="KW-0698">rRNA processing</keyword>
<evidence type="ECO:0000256" key="4">
    <source>
        <dbReference type="ARBA" id="ARBA00022759"/>
    </source>
</evidence>
<comment type="caution">
    <text evidence="8">The sequence shown here is derived from an EMBL/GenBank/DDBJ whole genome shotgun (WGS) entry which is preliminary data.</text>
</comment>
<evidence type="ECO:0000313" key="9">
    <source>
        <dbReference type="Proteomes" id="UP001568698"/>
    </source>
</evidence>
<dbReference type="SUPFAM" id="SSF55486">
    <property type="entry name" value="Metalloproteases ('zincins'), catalytic domain"/>
    <property type="match status" value="1"/>
</dbReference>
<feature type="binding site" evidence="7">
    <location>
        <position position="139"/>
    </location>
    <ligand>
        <name>Zn(2+)</name>
        <dbReference type="ChEBI" id="CHEBI:29105"/>
        <note>catalytic</note>
    </ligand>
</feature>
<sequence>MSVTAPVEIIRETRLDPRFPLSRCELRELAAILLDALGLTGRTFELKLVDDREIARLNREFLGCSGPTNILSFPAHDEADAEDAEETEYGAGGEVGEPGDQTFLGELALSVDALARETDLYGQLPLEHLARLLAHGLLHLAGFDHGEIMFDMTDAAVDRVLDEYAGAAG</sequence>
<feature type="binding site" evidence="7">
    <location>
        <position position="135"/>
    </location>
    <ligand>
        <name>Zn(2+)</name>
        <dbReference type="ChEBI" id="CHEBI:29105"/>
        <note>catalytic</note>
    </ligand>
</feature>
<dbReference type="NCBIfam" id="TIGR00043">
    <property type="entry name" value="rRNA maturation RNase YbeY"/>
    <property type="match status" value="1"/>
</dbReference>
<evidence type="ECO:0000256" key="1">
    <source>
        <dbReference type="ARBA" id="ARBA00010875"/>
    </source>
</evidence>
<keyword evidence="2 7" id="KW-0540">Nuclease</keyword>
<dbReference type="EMBL" id="JBGLYH010000012">
    <property type="protein sequence ID" value="MEZ7196345.1"/>
    <property type="molecule type" value="Genomic_DNA"/>
</dbReference>
<dbReference type="InterPro" id="IPR023091">
    <property type="entry name" value="MetalPrtase_cat_dom_sf_prd"/>
</dbReference>
<evidence type="ECO:0000313" key="8">
    <source>
        <dbReference type="EMBL" id="MEZ7196345.1"/>
    </source>
</evidence>
<evidence type="ECO:0000256" key="6">
    <source>
        <dbReference type="ARBA" id="ARBA00022833"/>
    </source>
</evidence>
<comment type="subcellular location">
    <subcellularLocation>
        <location evidence="7">Cytoplasm</location>
    </subcellularLocation>
</comment>
<keyword evidence="7" id="KW-0690">Ribosome biogenesis</keyword>
<evidence type="ECO:0000256" key="3">
    <source>
        <dbReference type="ARBA" id="ARBA00022723"/>
    </source>
</evidence>
<name>A0ABV4K2V0_9BACT</name>
<dbReference type="Pfam" id="PF02130">
    <property type="entry name" value="YbeY"/>
    <property type="match status" value="1"/>
</dbReference>
<dbReference type="Proteomes" id="UP001568698">
    <property type="component" value="Unassembled WGS sequence"/>
</dbReference>
<dbReference type="RefSeq" id="WP_371385878.1">
    <property type="nucleotide sequence ID" value="NZ_JBGLYH010000012.1"/>
</dbReference>
<accession>A0ABV4K2V0</accession>
<organism evidence="8 9">
    <name type="scientific">Pseudodesulfovibrio karagichevae</name>
    <dbReference type="NCBI Taxonomy" id="3239305"/>
    <lineage>
        <taxon>Bacteria</taxon>
        <taxon>Pseudomonadati</taxon>
        <taxon>Thermodesulfobacteriota</taxon>
        <taxon>Desulfovibrionia</taxon>
        <taxon>Desulfovibrionales</taxon>
        <taxon>Desulfovibrionaceae</taxon>
    </lineage>
</organism>
<gene>
    <name evidence="7 8" type="primary">ybeY</name>
    <name evidence="8" type="ORF">AB6M95_06255</name>
</gene>
<keyword evidence="5 7" id="KW-0378">Hydrolase</keyword>
<keyword evidence="9" id="KW-1185">Reference proteome</keyword>
<dbReference type="EC" id="3.1.-.-" evidence="7"/>
<feature type="binding site" evidence="7">
    <location>
        <position position="145"/>
    </location>
    <ligand>
        <name>Zn(2+)</name>
        <dbReference type="ChEBI" id="CHEBI:29105"/>
        <note>catalytic</note>
    </ligand>
</feature>
<keyword evidence="3 7" id="KW-0479">Metal-binding</keyword>
<comment type="cofactor">
    <cofactor evidence="7">
        <name>Zn(2+)</name>
        <dbReference type="ChEBI" id="CHEBI:29105"/>
    </cofactor>
    <text evidence="7">Binds 1 zinc ion.</text>
</comment>
<keyword evidence="7" id="KW-0963">Cytoplasm</keyword>
<dbReference type="PROSITE" id="PS01306">
    <property type="entry name" value="UPF0054"/>
    <property type="match status" value="1"/>
</dbReference>
<comment type="similarity">
    <text evidence="1 7">Belongs to the endoribonuclease YbeY family.</text>
</comment>
<evidence type="ECO:0000256" key="5">
    <source>
        <dbReference type="ARBA" id="ARBA00022801"/>
    </source>
</evidence>